<proteinExistence type="inferred from homology"/>
<name>A0A235EJ86_9BURK</name>
<keyword evidence="6 7" id="KW-0408">Iron</keyword>
<dbReference type="Proteomes" id="UP000215441">
    <property type="component" value="Unassembled WGS sequence"/>
</dbReference>
<keyword evidence="4 7" id="KW-0223">Dioxygenase</keyword>
<dbReference type="GO" id="GO:0016706">
    <property type="term" value="F:2-oxoglutarate-dependent dioxygenase activity"/>
    <property type="evidence" value="ECO:0007669"/>
    <property type="project" value="UniProtKB-UniRule"/>
</dbReference>
<dbReference type="PROSITE" id="PS51471">
    <property type="entry name" value="FE2OG_OXY"/>
    <property type="match status" value="1"/>
</dbReference>
<evidence type="ECO:0000256" key="2">
    <source>
        <dbReference type="ARBA" id="ARBA00022723"/>
    </source>
</evidence>
<dbReference type="OrthoDB" id="9812472at2"/>
<dbReference type="EMBL" id="NOIG01000011">
    <property type="protein sequence ID" value="OYD48637.1"/>
    <property type="molecule type" value="Genomic_DNA"/>
</dbReference>
<keyword evidence="3 7" id="KW-0847">Vitamin C</keyword>
<evidence type="ECO:0000256" key="7">
    <source>
        <dbReference type="HAMAP-Rule" id="MF_00657"/>
    </source>
</evidence>
<dbReference type="Pfam" id="PF18331">
    <property type="entry name" value="PKHD_C"/>
    <property type="match status" value="1"/>
</dbReference>
<dbReference type="SUPFAM" id="SSF51197">
    <property type="entry name" value="Clavaminate synthase-like"/>
    <property type="match status" value="1"/>
</dbReference>
<evidence type="ECO:0000256" key="6">
    <source>
        <dbReference type="ARBA" id="ARBA00023004"/>
    </source>
</evidence>
<organism evidence="9 10">
    <name type="scientific">Acidovorax kalamii</name>
    <dbReference type="NCBI Taxonomy" id="2004485"/>
    <lineage>
        <taxon>Bacteria</taxon>
        <taxon>Pseudomonadati</taxon>
        <taxon>Pseudomonadota</taxon>
        <taxon>Betaproteobacteria</taxon>
        <taxon>Burkholderiales</taxon>
        <taxon>Comamonadaceae</taxon>
        <taxon>Acidovorax</taxon>
    </lineage>
</organism>
<evidence type="ECO:0000259" key="8">
    <source>
        <dbReference type="PROSITE" id="PS51471"/>
    </source>
</evidence>
<dbReference type="NCBIfam" id="NF003974">
    <property type="entry name" value="PRK05467.1-3"/>
    <property type="match status" value="1"/>
</dbReference>
<dbReference type="InterPro" id="IPR044862">
    <property type="entry name" value="Pro_4_hyd_alph_FE2OG_OXY"/>
</dbReference>
<evidence type="ECO:0000256" key="3">
    <source>
        <dbReference type="ARBA" id="ARBA00022896"/>
    </source>
</evidence>
<dbReference type="PANTHER" id="PTHR41536">
    <property type="entry name" value="PKHD-TYPE HYDROXYLASE YBIX"/>
    <property type="match status" value="1"/>
</dbReference>
<feature type="binding site" evidence="7">
    <location>
        <position position="162"/>
    </location>
    <ligand>
        <name>Fe cation</name>
        <dbReference type="ChEBI" id="CHEBI:24875"/>
    </ligand>
</feature>
<dbReference type="Pfam" id="PF13640">
    <property type="entry name" value="2OG-FeII_Oxy_3"/>
    <property type="match status" value="1"/>
</dbReference>
<evidence type="ECO:0000256" key="4">
    <source>
        <dbReference type="ARBA" id="ARBA00022964"/>
    </source>
</evidence>
<protein>
    <submittedName>
        <fullName evidence="9">Fe2+-dependent dioxygenase</fullName>
    </submittedName>
</protein>
<dbReference type="HAMAP" id="MF_00657">
    <property type="entry name" value="Hydroxyl_YbiX"/>
    <property type="match status" value="1"/>
</dbReference>
<dbReference type="SMART" id="SM00702">
    <property type="entry name" value="P4Hc"/>
    <property type="match status" value="1"/>
</dbReference>
<comment type="cofactor">
    <cofactor evidence="1 7">
        <name>L-ascorbate</name>
        <dbReference type="ChEBI" id="CHEBI:38290"/>
    </cofactor>
</comment>
<evidence type="ECO:0000313" key="10">
    <source>
        <dbReference type="Proteomes" id="UP000215441"/>
    </source>
</evidence>
<gene>
    <name evidence="9" type="ORF">CBY09_17530</name>
</gene>
<dbReference type="PANTHER" id="PTHR41536:SF1">
    <property type="entry name" value="PKHD-TYPE HYDROXYLASE YBIX"/>
    <property type="match status" value="1"/>
</dbReference>
<comment type="caution">
    <text evidence="9">The sequence shown here is derived from an EMBL/GenBank/DDBJ whole genome shotgun (WGS) entry which is preliminary data.</text>
</comment>
<accession>A0A235EJ86</accession>
<dbReference type="Gene3D" id="4.10.860.20">
    <property type="entry name" value="Rabenosyn, Rab binding domain"/>
    <property type="match status" value="1"/>
</dbReference>
<feature type="domain" description="Fe2OG dioxygenase" evidence="8">
    <location>
        <begin position="80"/>
        <end position="181"/>
    </location>
</feature>
<evidence type="ECO:0000256" key="1">
    <source>
        <dbReference type="ARBA" id="ARBA00001961"/>
    </source>
</evidence>
<keyword evidence="10" id="KW-1185">Reference proteome</keyword>
<evidence type="ECO:0000313" key="9">
    <source>
        <dbReference type="EMBL" id="OYD48637.1"/>
    </source>
</evidence>
<feature type="binding site" evidence="7">
    <location>
        <position position="101"/>
    </location>
    <ligand>
        <name>Fe cation</name>
        <dbReference type="ChEBI" id="CHEBI:24875"/>
    </ligand>
</feature>
<dbReference type="InterPro" id="IPR023550">
    <property type="entry name" value="PKHD_hydroxylase"/>
</dbReference>
<dbReference type="Gene3D" id="2.60.120.620">
    <property type="entry name" value="q2cbj1_9rhob like domain"/>
    <property type="match status" value="1"/>
</dbReference>
<dbReference type="RefSeq" id="WP_094290875.1">
    <property type="nucleotide sequence ID" value="NZ_NOIG01000011.1"/>
</dbReference>
<dbReference type="InterPro" id="IPR006620">
    <property type="entry name" value="Pro_4_hyd_alph"/>
</dbReference>
<dbReference type="AlphaFoldDB" id="A0A235EJ86"/>
<feature type="binding site" evidence="7">
    <location>
        <position position="172"/>
    </location>
    <ligand>
        <name>2-oxoglutarate</name>
        <dbReference type="ChEBI" id="CHEBI:16810"/>
    </ligand>
</feature>
<feature type="binding site" evidence="7">
    <location>
        <position position="99"/>
    </location>
    <ligand>
        <name>Fe cation</name>
        <dbReference type="ChEBI" id="CHEBI:24875"/>
    </ligand>
</feature>
<dbReference type="GO" id="GO:0031418">
    <property type="term" value="F:L-ascorbic acid binding"/>
    <property type="evidence" value="ECO:0007669"/>
    <property type="project" value="UniProtKB-KW"/>
</dbReference>
<dbReference type="GO" id="GO:0006974">
    <property type="term" value="P:DNA damage response"/>
    <property type="evidence" value="ECO:0007669"/>
    <property type="project" value="TreeGrafter"/>
</dbReference>
<keyword evidence="2 7" id="KW-0479">Metal-binding</keyword>
<reference evidence="9 10" key="1">
    <citation type="submission" date="2017-07" db="EMBL/GenBank/DDBJ databases">
        <title>Acidovorax KNDSW TSA 6 genome sequence and assembly.</title>
        <authorList>
            <person name="Mayilraj S."/>
        </authorList>
    </citation>
    <scope>NUCLEOTIDE SEQUENCE [LARGE SCALE GENOMIC DNA]</scope>
    <source>
        <strain evidence="9 10">KNDSW-TSA6</strain>
    </source>
</reference>
<keyword evidence="5 7" id="KW-0560">Oxidoreductase</keyword>
<dbReference type="InterPro" id="IPR005123">
    <property type="entry name" value="Oxoglu/Fe-dep_dioxygenase_dom"/>
</dbReference>
<dbReference type="GO" id="GO:0005506">
    <property type="term" value="F:iron ion binding"/>
    <property type="evidence" value="ECO:0007669"/>
    <property type="project" value="UniProtKB-UniRule"/>
</dbReference>
<dbReference type="GO" id="GO:0006879">
    <property type="term" value="P:intracellular iron ion homeostasis"/>
    <property type="evidence" value="ECO:0007669"/>
    <property type="project" value="TreeGrafter"/>
</dbReference>
<evidence type="ECO:0000256" key="5">
    <source>
        <dbReference type="ARBA" id="ARBA00023002"/>
    </source>
</evidence>
<sequence length="230" mass="25592">MFLHIPHVLTAEEVAFFRQQLWAPDAPWVDGARSAGGQAVHQKNNLQLAQGSELSAQLQGLVKAALARNALFFSAALPRRIYNPLFNRYGDGANFYGKHVDSAVMHSAADNAWVRSDLSCTLFLTPADEYDGGELVATEAWGEKRIKLPAGDMVLYPSSTVHQVSPVTRGQRISSFFWVESMVRGLEQRQLLFDMDMSLLRLRQSVGETEPSVIALSGTYHNLLRMWADV</sequence>
<comment type="cofactor">
    <cofactor evidence="7">
        <name>Fe(2+)</name>
        <dbReference type="ChEBI" id="CHEBI:29033"/>
    </cofactor>
    <text evidence="7">Binds 1 Fe(2+) ion per subunit.</text>
</comment>
<dbReference type="NCBIfam" id="NF003975">
    <property type="entry name" value="PRK05467.1-4"/>
    <property type="match status" value="1"/>
</dbReference>
<dbReference type="InterPro" id="IPR041097">
    <property type="entry name" value="PKHD_C"/>
</dbReference>